<organism evidence="2 3">
    <name type="scientific">Coprococcus hominis</name>
    <name type="common">ex Arizal et al. 2022</name>
    <dbReference type="NCBI Taxonomy" id="2881262"/>
    <lineage>
        <taxon>Bacteria</taxon>
        <taxon>Bacillati</taxon>
        <taxon>Bacillota</taxon>
        <taxon>Clostridia</taxon>
        <taxon>Lachnospirales</taxon>
        <taxon>Lachnospiraceae</taxon>
        <taxon>Coprococcus</taxon>
    </lineage>
</organism>
<dbReference type="Gene3D" id="1.10.260.40">
    <property type="entry name" value="lambda repressor-like DNA-binding domains"/>
    <property type="match status" value="1"/>
</dbReference>
<dbReference type="SMART" id="SM00530">
    <property type="entry name" value="HTH_XRE"/>
    <property type="match status" value="1"/>
</dbReference>
<name>A0ABS8FNT7_9FIRM</name>
<accession>A0ABS8FNT7</accession>
<protein>
    <submittedName>
        <fullName evidence="2">Helix-turn-helix domain-containing protein</fullName>
    </submittedName>
</protein>
<reference evidence="2 3" key="1">
    <citation type="submission" date="2021-10" db="EMBL/GenBank/DDBJ databases">
        <title>Anaerobic single-cell dispensing facilitates the cultivation of human gut bacteria.</title>
        <authorList>
            <person name="Afrizal A."/>
        </authorList>
    </citation>
    <scope>NUCLEOTIDE SEQUENCE [LARGE SCALE GENOMIC DNA]</scope>
    <source>
        <strain evidence="2 3">CLA-AA-H212</strain>
    </source>
</reference>
<feature type="domain" description="HTH cro/C1-type" evidence="1">
    <location>
        <begin position="108"/>
        <end position="162"/>
    </location>
</feature>
<comment type="caution">
    <text evidence="2">The sequence shown here is derived from an EMBL/GenBank/DDBJ whole genome shotgun (WGS) entry which is preliminary data.</text>
</comment>
<dbReference type="InterPro" id="IPR001387">
    <property type="entry name" value="Cro/C1-type_HTH"/>
</dbReference>
<evidence type="ECO:0000259" key="1">
    <source>
        <dbReference type="PROSITE" id="PS50943"/>
    </source>
</evidence>
<dbReference type="PROSITE" id="PS50943">
    <property type="entry name" value="HTH_CROC1"/>
    <property type="match status" value="1"/>
</dbReference>
<dbReference type="SUPFAM" id="SSF47413">
    <property type="entry name" value="lambda repressor-like DNA-binding domains"/>
    <property type="match status" value="1"/>
</dbReference>
<evidence type="ECO:0000313" key="3">
    <source>
        <dbReference type="Proteomes" id="UP001198495"/>
    </source>
</evidence>
<dbReference type="RefSeq" id="WP_021984749.1">
    <property type="nucleotide sequence ID" value="NZ_JAJEQT010000004.1"/>
</dbReference>
<gene>
    <name evidence="2" type="ORF">LKD28_07105</name>
</gene>
<sequence length="165" mass="19349">MKIHTYLSSSGKDLIMEYINALTIEEQVDGLAVLAYMEKGEFEKVLSKRWDKKVYEVYFRRKNCVGGSNMAFAEINIQEIIQEKKNNSEEFYNTWKKSEDEYRLIAEMIELRKQKGISQTQLARTIGNRQQVISRIEKKENSPSLKMFCCILDSLGYELKIVKKN</sequence>
<dbReference type="Pfam" id="PF01381">
    <property type="entry name" value="HTH_3"/>
    <property type="match status" value="1"/>
</dbReference>
<dbReference type="Proteomes" id="UP001198495">
    <property type="component" value="Unassembled WGS sequence"/>
</dbReference>
<keyword evidence="3" id="KW-1185">Reference proteome</keyword>
<proteinExistence type="predicted"/>
<dbReference type="EMBL" id="JAJEQT010000004">
    <property type="protein sequence ID" value="MCC2218798.1"/>
    <property type="molecule type" value="Genomic_DNA"/>
</dbReference>
<dbReference type="CDD" id="cd00093">
    <property type="entry name" value="HTH_XRE"/>
    <property type="match status" value="1"/>
</dbReference>
<dbReference type="InterPro" id="IPR010982">
    <property type="entry name" value="Lambda_DNA-bd_dom_sf"/>
</dbReference>
<evidence type="ECO:0000313" key="2">
    <source>
        <dbReference type="EMBL" id="MCC2218798.1"/>
    </source>
</evidence>